<dbReference type="InterPro" id="IPR036259">
    <property type="entry name" value="MFS_trans_sf"/>
</dbReference>
<dbReference type="AlphaFoldDB" id="A0A2G3PS99"/>
<evidence type="ECO:0000256" key="7">
    <source>
        <dbReference type="SAM" id="Phobius"/>
    </source>
</evidence>
<organism evidence="9 10">
    <name type="scientific">Williamsia marianensis</name>
    <dbReference type="NCBI Taxonomy" id="85044"/>
    <lineage>
        <taxon>Bacteria</taxon>
        <taxon>Bacillati</taxon>
        <taxon>Actinomycetota</taxon>
        <taxon>Actinomycetes</taxon>
        <taxon>Mycobacteriales</taxon>
        <taxon>Nocardiaceae</taxon>
        <taxon>Williamsia</taxon>
    </lineage>
</organism>
<reference evidence="9 10" key="1">
    <citation type="submission" date="2017-10" db="EMBL/GenBank/DDBJ databases">
        <title>The draft genome sequence of Williamsia sp. BULT 1.1 isolated from the semi-arid grassland soils from South Africa.</title>
        <authorList>
            <person name="Kabwe M.H."/>
            <person name="Govender N."/>
            <person name="Mutseka Lunga P."/>
            <person name="Vikram S."/>
            <person name="Makhalanyane T.P."/>
        </authorList>
    </citation>
    <scope>NUCLEOTIDE SEQUENCE [LARGE SCALE GENOMIC DNA]</scope>
    <source>
        <strain evidence="9 10">BULT 1.1</strain>
    </source>
</reference>
<dbReference type="PANTHER" id="PTHR23517">
    <property type="entry name" value="RESISTANCE PROTEIN MDTM, PUTATIVE-RELATED-RELATED"/>
    <property type="match status" value="1"/>
</dbReference>
<feature type="transmembrane region" description="Helical" evidence="7">
    <location>
        <begin position="263"/>
        <end position="282"/>
    </location>
</feature>
<name>A0A2G3PS99_WILMA</name>
<dbReference type="EMBL" id="PEBD01000004">
    <property type="protein sequence ID" value="PHV68641.1"/>
    <property type="molecule type" value="Genomic_DNA"/>
</dbReference>
<evidence type="ECO:0000259" key="8">
    <source>
        <dbReference type="PROSITE" id="PS50850"/>
    </source>
</evidence>
<feature type="transmembrane region" description="Helical" evidence="7">
    <location>
        <begin position="20"/>
        <end position="42"/>
    </location>
</feature>
<feature type="transmembrane region" description="Helical" evidence="7">
    <location>
        <begin position="317"/>
        <end position="341"/>
    </location>
</feature>
<evidence type="ECO:0000256" key="4">
    <source>
        <dbReference type="ARBA" id="ARBA00022692"/>
    </source>
</evidence>
<evidence type="ECO:0000256" key="1">
    <source>
        <dbReference type="ARBA" id="ARBA00004651"/>
    </source>
</evidence>
<keyword evidence="5 7" id="KW-1133">Transmembrane helix</keyword>
<keyword evidence="3" id="KW-1003">Cell membrane</keyword>
<evidence type="ECO:0000256" key="5">
    <source>
        <dbReference type="ARBA" id="ARBA00022989"/>
    </source>
</evidence>
<evidence type="ECO:0000256" key="3">
    <source>
        <dbReference type="ARBA" id="ARBA00022475"/>
    </source>
</evidence>
<dbReference type="Pfam" id="PF07690">
    <property type="entry name" value="MFS_1"/>
    <property type="match status" value="1"/>
</dbReference>
<comment type="caution">
    <text evidence="9">The sequence shown here is derived from an EMBL/GenBank/DDBJ whole genome shotgun (WGS) entry which is preliminary data.</text>
</comment>
<feature type="transmembrane region" description="Helical" evidence="7">
    <location>
        <begin position="291"/>
        <end position="311"/>
    </location>
</feature>
<dbReference type="InterPro" id="IPR020846">
    <property type="entry name" value="MFS_dom"/>
</dbReference>
<dbReference type="SUPFAM" id="SSF103473">
    <property type="entry name" value="MFS general substrate transporter"/>
    <property type="match status" value="1"/>
</dbReference>
<keyword evidence="4 7" id="KW-0812">Transmembrane</keyword>
<dbReference type="Proteomes" id="UP000225108">
    <property type="component" value="Unassembled WGS sequence"/>
</dbReference>
<feature type="transmembrane region" description="Helical" evidence="7">
    <location>
        <begin position="150"/>
        <end position="171"/>
    </location>
</feature>
<gene>
    <name evidence="9" type="ORF">CSW57_05495</name>
</gene>
<dbReference type="GO" id="GO:0022857">
    <property type="term" value="F:transmembrane transporter activity"/>
    <property type="evidence" value="ECO:0007669"/>
    <property type="project" value="InterPro"/>
</dbReference>
<dbReference type="PROSITE" id="PS50850">
    <property type="entry name" value="MFS"/>
    <property type="match status" value="1"/>
</dbReference>
<sequence>MTAAGAGVDTHTGQPVPGRALRLIAFPAAVYSFAVVMMGTTLPTPLYPEYQREFGFGSLMTTIIFATYAVGVIAALIGVGQFSDTIGRRPMLFAGVALSLASAILFLIGGSVEILFVGRLVSGFSAGIFTSTATVAVIEAAPAARRRMAPAIATAANIGGLGLGPLVAGVVTEFAPYPTRTVFVVHALLLVIAGAGLLTVPETVKVRKGARPTLQRISVPPSVRGIFPQAVVGAVAGFAVCGLFTAVAPNFMTKVLDISSPTITGLVVFVLFAASAATQIVLSNAPVRPSLVAGYISLTVGMAVLIVSLAAASLAGLIVGAVISGASQGLLFSKGIAAIAARVEPERKADATSAYFVVAYLAISVPIIADGFAAQAWTLTTAGVVFASVIAVMAVGGLIALLMRPRDAI</sequence>
<feature type="transmembrane region" description="Helical" evidence="7">
    <location>
        <begin position="91"/>
        <end position="110"/>
    </location>
</feature>
<dbReference type="PANTHER" id="PTHR23517:SF13">
    <property type="entry name" value="MAJOR FACILITATOR SUPERFAMILY MFS_1"/>
    <property type="match status" value="1"/>
</dbReference>
<evidence type="ECO:0000313" key="9">
    <source>
        <dbReference type="EMBL" id="PHV68641.1"/>
    </source>
</evidence>
<evidence type="ECO:0000313" key="10">
    <source>
        <dbReference type="Proteomes" id="UP000225108"/>
    </source>
</evidence>
<keyword evidence="6 7" id="KW-0472">Membrane</keyword>
<feature type="transmembrane region" description="Helical" evidence="7">
    <location>
        <begin position="383"/>
        <end position="403"/>
    </location>
</feature>
<accession>A0A2G3PS99</accession>
<feature type="transmembrane region" description="Helical" evidence="7">
    <location>
        <begin position="54"/>
        <end position="79"/>
    </location>
</feature>
<proteinExistence type="predicted"/>
<dbReference type="InterPro" id="IPR050171">
    <property type="entry name" value="MFS_Transporters"/>
</dbReference>
<feature type="transmembrane region" description="Helical" evidence="7">
    <location>
        <begin position="183"/>
        <end position="204"/>
    </location>
</feature>
<feature type="transmembrane region" description="Helical" evidence="7">
    <location>
        <begin position="116"/>
        <end position="138"/>
    </location>
</feature>
<dbReference type="InterPro" id="IPR011701">
    <property type="entry name" value="MFS"/>
</dbReference>
<evidence type="ECO:0000256" key="2">
    <source>
        <dbReference type="ARBA" id="ARBA00022448"/>
    </source>
</evidence>
<dbReference type="GO" id="GO:0005886">
    <property type="term" value="C:plasma membrane"/>
    <property type="evidence" value="ECO:0007669"/>
    <property type="project" value="UniProtKB-SubCell"/>
</dbReference>
<protein>
    <submittedName>
        <fullName evidence="9">MFS transporter</fullName>
    </submittedName>
</protein>
<feature type="transmembrane region" description="Helical" evidence="7">
    <location>
        <begin position="353"/>
        <end position="377"/>
    </location>
</feature>
<evidence type="ECO:0000256" key="6">
    <source>
        <dbReference type="ARBA" id="ARBA00023136"/>
    </source>
</evidence>
<dbReference type="RefSeq" id="WP_099381756.1">
    <property type="nucleotide sequence ID" value="NZ_PEBD01000004.1"/>
</dbReference>
<dbReference type="Gene3D" id="1.20.1250.20">
    <property type="entry name" value="MFS general substrate transporter like domains"/>
    <property type="match status" value="1"/>
</dbReference>
<keyword evidence="2" id="KW-0813">Transport</keyword>
<feature type="transmembrane region" description="Helical" evidence="7">
    <location>
        <begin position="225"/>
        <end position="251"/>
    </location>
</feature>
<feature type="domain" description="Major facilitator superfamily (MFS) profile" evidence="8">
    <location>
        <begin position="20"/>
        <end position="408"/>
    </location>
</feature>
<comment type="subcellular location">
    <subcellularLocation>
        <location evidence="1">Cell membrane</location>
        <topology evidence="1">Multi-pass membrane protein</topology>
    </subcellularLocation>
</comment>